<keyword evidence="3" id="KW-0804">Transcription</keyword>
<evidence type="ECO:0000256" key="4">
    <source>
        <dbReference type="PROSITE-ProRule" id="PRU00335"/>
    </source>
</evidence>
<reference evidence="7 8" key="1">
    <citation type="submission" date="2018-04" db="EMBL/GenBank/DDBJ databases">
        <title>Massilia violaceinigra sp. nov., a novel purple-pigmented bacterium isolated from Tianshan glacier, Xinjiang, China.</title>
        <authorList>
            <person name="Wang H."/>
        </authorList>
    </citation>
    <scope>NUCLEOTIDE SEQUENCE [LARGE SCALE GENOMIC DNA]</scope>
    <source>
        <strain evidence="7 8">B448-2</strain>
    </source>
</reference>
<evidence type="ECO:0000313" key="8">
    <source>
        <dbReference type="Proteomes" id="UP000241421"/>
    </source>
</evidence>
<dbReference type="InterPro" id="IPR050109">
    <property type="entry name" value="HTH-type_TetR-like_transc_reg"/>
</dbReference>
<sequence length="218" mass="22447">MNQIKGPGAAKREPGAAKRDGRKENAAVTQAALRVAGRRLFGSLGYEATPLGALCAEAGVTTGALYHHFGDKKGLFAAVAEELDMGLVALVGQAGARALGQGRDHWSAFLAGVDTLLAAGVDAGGRRIGLVDAPAVLGADGWLAIRERHGLGAMVATVRALQAGGLMRAGEPVRLARTVLGMLYGAIEALPEDPAKVAQALDETRQTVHTMLAGLRAR</sequence>
<feature type="DNA-binding region" description="H-T-H motif" evidence="4">
    <location>
        <begin position="50"/>
        <end position="69"/>
    </location>
</feature>
<evidence type="ECO:0000259" key="6">
    <source>
        <dbReference type="PROSITE" id="PS50977"/>
    </source>
</evidence>
<keyword evidence="2 4" id="KW-0238">DNA-binding</keyword>
<evidence type="ECO:0000256" key="2">
    <source>
        <dbReference type="ARBA" id="ARBA00023125"/>
    </source>
</evidence>
<dbReference type="PRINTS" id="PR00455">
    <property type="entry name" value="HTHTETR"/>
</dbReference>
<comment type="caution">
    <text evidence="7">The sequence shown here is derived from an EMBL/GenBank/DDBJ whole genome shotgun (WGS) entry which is preliminary data.</text>
</comment>
<dbReference type="PANTHER" id="PTHR30055">
    <property type="entry name" value="HTH-TYPE TRANSCRIPTIONAL REGULATOR RUTR"/>
    <property type="match status" value="1"/>
</dbReference>
<organism evidence="7 8">
    <name type="scientific">Massilia glaciei</name>
    <dbReference type="NCBI Taxonomy" id="1524097"/>
    <lineage>
        <taxon>Bacteria</taxon>
        <taxon>Pseudomonadati</taxon>
        <taxon>Pseudomonadota</taxon>
        <taxon>Betaproteobacteria</taxon>
        <taxon>Burkholderiales</taxon>
        <taxon>Oxalobacteraceae</taxon>
        <taxon>Telluria group</taxon>
        <taxon>Massilia</taxon>
    </lineage>
</organism>
<dbReference type="EMBL" id="PXWF02000270">
    <property type="protein sequence ID" value="PWF44321.1"/>
    <property type="molecule type" value="Genomic_DNA"/>
</dbReference>
<gene>
    <name evidence="7" type="ORF">C7C56_019700</name>
</gene>
<evidence type="ECO:0000256" key="5">
    <source>
        <dbReference type="SAM" id="MobiDB-lite"/>
    </source>
</evidence>
<protein>
    <submittedName>
        <fullName evidence="7">TetR/AcrR family transcriptional regulator</fullName>
    </submittedName>
</protein>
<dbReference type="OrthoDB" id="5816932at2"/>
<dbReference type="InterPro" id="IPR001647">
    <property type="entry name" value="HTH_TetR"/>
</dbReference>
<keyword evidence="1" id="KW-0805">Transcription regulation</keyword>
<feature type="compositionally biased region" description="Basic and acidic residues" evidence="5">
    <location>
        <begin position="10"/>
        <end position="23"/>
    </location>
</feature>
<dbReference type="Proteomes" id="UP000241421">
    <property type="component" value="Unassembled WGS sequence"/>
</dbReference>
<dbReference type="InterPro" id="IPR049484">
    <property type="entry name" value="Rv0078-like_C"/>
</dbReference>
<proteinExistence type="predicted"/>
<keyword evidence="8" id="KW-1185">Reference proteome</keyword>
<dbReference type="RefSeq" id="WP_106759075.1">
    <property type="nucleotide sequence ID" value="NZ_PXWF02000270.1"/>
</dbReference>
<accession>A0A2U2HGK5</accession>
<dbReference type="AlphaFoldDB" id="A0A2U2HGK5"/>
<dbReference type="InterPro" id="IPR009057">
    <property type="entry name" value="Homeodomain-like_sf"/>
</dbReference>
<dbReference type="PANTHER" id="PTHR30055:SF234">
    <property type="entry name" value="HTH-TYPE TRANSCRIPTIONAL REGULATOR BETI"/>
    <property type="match status" value="1"/>
</dbReference>
<dbReference type="Gene3D" id="1.10.357.10">
    <property type="entry name" value="Tetracycline Repressor, domain 2"/>
    <property type="match status" value="1"/>
</dbReference>
<feature type="domain" description="HTH tetR-type" evidence="6">
    <location>
        <begin position="27"/>
        <end position="87"/>
    </location>
</feature>
<evidence type="ECO:0000256" key="3">
    <source>
        <dbReference type="ARBA" id="ARBA00023163"/>
    </source>
</evidence>
<dbReference type="PROSITE" id="PS50977">
    <property type="entry name" value="HTH_TETR_2"/>
    <property type="match status" value="1"/>
</dbReference>
<evidence type="ECO:0000313" key="7">
    <source>
        <dbReference type="EMBL" id="PWF44321.1"/>
    </source>
</evidence>
<dbReference type="SUPFAM" id="SSF46689">
    <property type="entry name" value="Homeodomain-like"/>
    <property type="match status" value="1"/>
</dbReference>
<dbReference type="Pfam" id="PF00440">
    <property type="entry name" value="TetR_N"/>
    <property type="match status" value="1"/>
</dbReference>
<feature type="region of interest" description="Disordered" evidence="5">
    <location>
        <begin position="1"/>
        <end position="23"/>
    </location>
</feature>
<name>A0A2U2HGK5_9BURK</name>
<evidence type="ECO:0000256" key="1">
    <source>
        <dbReference type="ARBA" id="ARBA00023015"/>
    </source>
</evidence>
<dbReference type="GO" id="GO:0000976">
    <property type="term" value="F:transcription cis-regulatory region binding"/>
    <property type="evidence" value="ECO:0007669"/>
    <property type="project" value="TreeGrafter"/>
</dbReference>
<dbReference type="Pfam" id="PF21351">
    <property type="entry name" value="TetR_C_41"/>
    <property type="match status" value="1"/>
</dbReference>
<dbReference type="GO" id="GO:0003700">
    <property type="term" value="F:DNA-binding transcription factor activity"/>
    <property type="evidence" value="ECO:0007669"/>
    <property type="project" value="TreeGrafter"/>
</dbReference>